<evidence type="ECO:0000313" key="1">
    <source>
        <dbReference type="EMBL" id="JAH99500.1"/>
    </source>
</evidence>
<proteinExistence type="predicted"/>
<sequence length="30" mass="3689">MDLQVVNYLEEWLCFVNQTWQQNLKTVCDQ</sequence>
<accession>A0A0E9XCD0</accession>
<protein>
    <submittedName>
        <fullName evidence="1">Uncharacterized protein</fullName>
    </submittedName>
</protein>
<reference evidence="1" key="2">
    <citation type="journal article" date="2015" name="Fish Shellfish Immunol.">
        <title>Early steps in the European eel (Anguilla anguilla)-Vibrio vulnificus interaction in the gills: Role of the RtxA13 toxin.</title>
        <authorList>
            <person name="Callol A."/>
            <person name="Pajuelo D."/>
            <person name="Ebbesson L."/>
            <person name="Teles M."/>
            <person name="MacKenzie S."/>
            <person name="Amaro C."/>
        </authorList>
    </citation>
    <scope>NUCLEOTIDE SEQUENCE</scope>
</reference>
<dbReference type="AlphaFoldDB" id="A0A0E9XCD0"/>
<organism evidence="1">
    <name type="scientific">Anguilla anguilla</name>
    <name type="common">European freshwater eel</name>
    <name type="synonym">Muraena anguilla</name>
    <dbReference type="NCBI Taxonomy" id="7936"/>
    <lineage>
        <taxon>Eukaryota</taxon>
        <taxon>Metazoa</taxon>
        <taxon>Chordata</taxon>
        <taxon>Craniata</taxon>
        <taxon>Vertebrata</taxon>
        <taxon>Euteleostomi</taxon>
        <taxon>Actinopterygii</taxon>
        <taxon>Neopterygii</taxon>
        <taxon>Teleostei</taxon>
        <taxon>Anguilliformes</taxon>
        <taxon>Anguillidae</taxon>
        <taxon>Anguilla</taxon>
    </lineage>
</organism>
<dbReference type="EMBL" id="GBXM01009077">
    <property type="protein sequence ID" value="JAH99500.1"/>
    <property type="molecule type" value="Transcribed_RNA"/>
</dbReference>
<reference evidence="1" key="1">
    <citation type="submission" date="2014-11" db="EMBL/GenBank/DDBJ databases">
        <authorList>
            <person name="Amaro Gonzalez C."/>
        </authorList>
    </citation>
    <scope>NUCLEOTIDE SEQUENCE</scope>
</reference>
<name>A0A0E9XCD0_ANGAN</name>